<dbReference type="PANTHER" id="PTHR43625">
    <property type="entry name" value="AFLATOXIN B1 ALDEHYDE REDUCTASE"/>
    <property type="match status" value="1"/>
</dbReference>
<evidence type="ECO:0000256" key="1">
    <source>
        <dbReference type="ARBA" id="ARBA00023002"/>
    </source>
</evidence>
<reference evidence="3 4" key="1">
    <citation type="submission" date="2019-06" db="EMBL/GenBank/DDBJ databases">
        <title>A hidden player of endosymbiotic evolution: DNA virus triggered massive gene transfer.</title>
        <authorList>
            <person name="Matsuo M."/>
            <person name="Katahata A."/>
            <person name="Tachikawa M."/>
            <person name="Minakuchi Y."/>
            <person name="Noguchi H."/>
            <person name="Toyoda A."/>
            <person name="Fujiyama A."/>
            <person name="Suzuki Y."/>
            <person name="Satoh S."/>
            <person name="Nakayama T."/>
            <person name="Kamikawa R."/>
            <person name="Nomura M."/>
            <person name="Inagaki Y."/>
            <person name="Ishida K."/>
            <person name="Obokata J."/>
        </authorList>
    </citation>
    <scope>NUCLEOTIDE SEQUENCE [LARGE SCALE GENOMIC DNA]</scope>
    <source>
        <strain evidence="3 4">MYN1</strain>
    </source>
</reference>
<dbReference type="AlphaFoldDB" id="A0A5K7W118"/>
<dbReference type="Pfam" id="PF00248">
    <property type="entry name" value="Aldo_ket_red"/>
    <property type="match status" value="1"/>
</dbReference>
<accession>A0A5K7W118</accession>
<dbReference type="GO" id="GO:0016491">
    <property type="term" value="F:oxidoreductase activity"/>
    <property type="evidence" value="ECO:0007669"/>
    <property type="project" value="UniProtKB-KW"/>
</dbReference>
<keyword evidence="3" id="KW-0934">Plastid</keyword>
<feature type="domain" description="NADP-dependent oxidoreductase" evidence="2">
    <location>
        <begin position="14"/>
        <end position="222"/>
    </location>
</feature>
<protein>
    <recommendedName>
        <fullName evidence="2">NADP-dependent oxidoreductase domain-containing protein</fullName>
    </recommendedName>
</protein>
<proteinExistence type="predicted"/>
<organism evidence="3 4">
    <name type="scientific">Paulinella micropora</name>
    <dbReference type="NCBI Taxonomy" id="1928728"/>
    <lineage>
        <taxon>Eukaryota</taxon>
        <taxon>Sar</taxon>
        <taxon>Rhizaria</taxon>
        <taxon>Cercozoa</taxon>
        <taxon>Imbricatea</taxon>
        <taxon>Silicofilosea</taxon>
        <taxon>Euglyphida</taxon>
        <taxon>Paulinellidae</taxon>
        <taxon>Paulinella</taxon>
    </lineage>
</organism>
<evidence type="ECO:0000313" key="3">
    <source>
        <dbReference type="EMBL" id="BBL86364.1"/>
    </source>
</evidence>
<dbReference type="SUPFAM" id="SSF51430">
    <property type="entry name" value="NAD(P)-linked oxidoreductase"/>
    <property type="match status" value="1"/>
</dbReference>
<dbReference type="Gene3D" id="3.20.20.100">
    <property type="entry name" value="NADP-dependent oxidoreductase domain"/>
    <property type="match status" value="1"/>
</dbReference>
<geneLocation type="organellar chromatophore" evidence="3"/>
<sequence>MVLMIKHESFQPGIGVGTWAWGNRFLWNYNSLSDDSTLYTTFNTAISLGLNFFDTADSYGTGNLNGRSELLLGRFVSQLSQNQVQQLTLATKLAPFPWRFKHGYRKAFYSSKSRLQGHLARVQLHSSTARYAPYQEGFLIDALAQLVYDKHVNSLGISNVGPKGLGKIYRRLAMKGVRLASVQVQFSLLTYNQALQREMILVSRALGIEVLAYSPLALGILSLSSPS</sequence>
<keyword evidence="4" id="KW-1185">Reference proteome</keyword>
<keyword evidence="1" id="KW-0560">Oxidoreductase</keyword>
<name>A0A5K7W118_9EUKA</name>
<dbReference type="PANTHER" id="PTHR43625:SF5">
    <property type="entry name" value="PYRIDOXAL REDUCTASE, CHLOROPLASTIC"/>
    <property type="match status" value="1"/>
</dbReference>
<dbReference type="Proteomes" id="UP000503178">
    <property type="component" value="Chromatophore Pltd"/>
</dbReference>
<dbReference type="GO" id="GO:0005737">
    <property type="term" value="C:cytoplasm"/>
    <property type="evidence" value="ECO:0007669"/>
    <property type="project" value="TreeGrafter"/>
</dbReference>
<gene>
    <name evidence="3" type="primary">MYN1_Chr_546</name>
    <name evidence="3" type="ORF">PMYN1_Chma556</name>
</gene>
<evidence type="ECO:0000313" key="4">
    <source>
        <dbReference type="Proteomes" id="UP000503178"/>
    </source>
</evidence>
<dbReference type="EMBL" id="LC490351">
    <property type="protein sequence ID" value="BBL86364.1"/>
    <property type="molecule type" value="Genomic_DNA"/>
</dbReference>
<dbReference type="InterPro" id="IPR036812">
    <property type="entry name" value="NAD(P)_OxRdtase_dom_sf"/>
</dbReference>
<dbReference type="InterPro" id="IPR050791">
    <property type="entry name" value="Aldo-Keto_reductase"/>
</dbReference>
<dbReference type="InterPro" id="IPR023210">
    <property type="entry name" value="NADP_OxRdtase_dom"/>
</dbReference>
<evidence type="ECO:0000259" key="2">
    <source>
        <dbReference type="Pfam" id="PF00248"/>
    </source>
</evidence>